<protein>
    <submittedName>
        <fullName evidence="2">Uncharacterized protein</fullName>
    </submittedName>
</protein>
<evidence type="ECO:0000256" key="1">
    <source>
        <dbReference type="SAM" id="MobiDB-lite"/>
    </source>
</evidence>
<reference evidence="2" key="1">
    <citation type="submission" date="2014-09" db="EMBL/GenBank/DDBJ databases">
        <authorList>
            <person name="Magalhaes I.L.F."/>
            <person name="Oliveira U."/>
            <person name="Santos F.R."/>
            <person name="Vidigal T.H.D.A."/>
            <person name="Brescovit A.D."/>
            <person name="Santos A.J."/>
        </authorList>
    </citation>
    <scope>NUCLEOTIDE SEQUENCE</scope>
    <source>
        <tissue evidence="2">Shoot tissue taken approximately 20 cm above the soil surface</tissue>
    </source>
</reference>
<proteinExistence type="predicted"/>
<sequence>MTSSSSLTRYQGAPSQDKGIRSSNQDQCIAHSATIGPPHLHHSLMEQDLDSSCTSDQYRIPQLLLNLCCHGQQHYCPDLMVLLLSWHLFPLLNVGKNSPIGTAHH</sequence>
<evidence type="ECO:0000313" key="2">
    <source>
        <dbReference type="EMBL" id="JAE03384.1"/>
    </source>
</evidence>
<name>A0A0A9EWM5_ARUDO</name>
<feature type="region of interest" description="Disordered" evidence="1">
    <location>
        <begin position="1"/>
        <end position="25"/>
    </location>
</feature>
<reference evidence="2" key="2">
    <citation type="journal article" date="2015" name="Data Brief">
        <title>Shoot transcriptome of the giant reed, Arundo donax.</title>
        <authorList>
            <person name="Barrero R.A."/>
            <person name="Guerrero F.D."/>
            <person name="Moolhuijzen P."/>
            <person name="Goolsby J.A."/>
            <person name="Tidwell J."/>
            <person name="Bellgard S.E."/>
            <person name="Bellgard M.I."/>
        </authorList>
    </citation>
    <scope>NUCLEOTIDE SEQUENCE</scope>
    <source>
        <tissue evidence="2">Shoot tissue taken approximately 20 cm above the soil surface</tissue>
    </source>
</reference>
<organism evidence="2">
    <name type="scientific">Arundo donax</name>
    <name type="common">Giant reed</name>
    <name type="synonym">Donax arundinaceus</name>
    <dbReference type="NCBI Taxonomy" id="35708"/>
    <lineage>
        <taxon>Eukaryota</taxon>
        <taxon>Viridiplantae</taxon>
        <taxon>Streptophyta</taxon>
        <taxon>Embryophyta</taxon>
        <taxon>Tracheophyta</taxon>
        <taxon>Spermatophyta</taxon>
        <taxon>Magnoliopsida</taxon>
        <taxon>Liliopsida</taxon>
        <taxon>Poales</taxon>
        <taxon>Poaceae</taxon>
        <taxon>PACMAD clade</taxon>
        <taxon>Arundinoideae</taxon>
        <taxon>Arundineae</taxon>
        <taxon>Arundo</taxon>
    </lineage>
</organism>
<dbReference type="EMBL" id="GBRH01194512">
    <property type="protein sequence ID" value="JAE03384.1"/>
    <property type="molecule type" value="Transcribed_RNA"/>
</dbReference>
<dbReference type="AlphaFoldDB" id="A0A0A9EWM5"/>
<accession>A0A0A9EWM5</accession>